<keyword evidence="1" id="KW-0472">Membrane</keyword>
<dbReference type="InterPro" id="IPR045339">
    <property type="entry name" value="DUF6534"/>
</dbReference>
<feature type="transmembrane region" description="Helical" evidence="1">
    <location>
        <begin position="242"/>
        <end position="263"/>
    </location>
</feature>
<dbReference type="PANTHER" id="PTHR40465:SF1">
    <property type="entry name" value="DUF6534 DOMAIN-CONTAINING PROTEIN"/>
    <property type="match status" value="1"/>
</dbReference>
<feature type="transmembrane region" description="Helical" evidence="1">
    <location>
        <begin position="49"/>
        <end position="70"/>
    </location>
</feature>
<evidence type="ECO:0000259" key="2">
    <source>
        <dbReference type="Pfam" id="PF20152"/>
    </source>
</evidence>
<dbReference type="PANTHER" id="PTHR40465">
    <property type="entry name" value="CHROMOSOME 1, WHOLE GENOME SHOTGUN SEQUENCE"/>
    <property type="match status" value="1"/>
</dbReference>
<keyword evidence="1" id="KW-0812">Transmembrane</keyword>
<comment type="caution">
    <text evidence="3">The sequence shown here is derived from an EMBL/GenBank/DDBJ whole genome shotgun (WGS) entry which is preliminary data.</text>
</comment>
<organism evidence="3 4">
    <name type="scientific">Rhodocollybia butyracea</name>
    <dbReference type="NCBI Taxonomy" id="206335"/>
    <lineage>
        <taxon>Eukaryota</taxon>
        <taxon>Fungi</taxon>
        <taxon>Dikarya</taxon>
        <taxon>Basidiomycota</taxon>
        <taxon>Agaricomycotina</taxon>
        <taxon>Agaricomycetes</taxon>
        <taxon>Agaricomycetidae</taxon>
        <taxon>Agaricales</taxon>
        <taxon>Marasmiineae</taxon>
        <taxon>Omphalotaceae</taxon>
        <taxon>Rhodocollybia</taxon>
    </lineage>
</organism>
<evidence type="ECO:0000256" key="1">
    <source>
        <dbReference type="SAM" id="Phobius"/>
    </source>
</evidence>
<evidence type="ECO:0000313" key="4">
    <source>
        <dbReference type="Proteomes" id="UP000772434"/>
    </source>
</evidence>
<evidence type="ECO:0000313" key="3">
    <source>
        <dbReference type="EMBL" id="KAF9071597.1"/>
    </source>
</evidence>
<dbReference type="EMBL" id="JADNRY010000031">
    <property type="protein sequence ID" value="KAF9071597.1"/>
    <property type="molecule type" value="Genomic_DNA"/>
</dbReference>
<keyword evidence="1" id="KW-1133">Transmembrane helix</keyword>
<dbReference type="Pfam" id="PF20152">
    <property type="entry name" value="DUF6534"/>
    <property type="match status" value="1"/>
</dbReference>
<keyword evidence="4" id="KW-1185">Reference proteome</keyword>
<reference evidence="3" key="1">
    <citation type="submission" date="2020-11" db="EMBL/GenBank/DDBJ databases">
        <authorList>
            <consortium name="DOE Joint Genome Institute"/>
            <person name="Ahrendt S."/>
            <person name="Riley R."/>
            <person name="Andreopoulos W."/>
            <person name="Labutti K."/>
            <person name="Pangilinan J."/>
            <person name="Ruiz-Duenas F.J."/>
            <person name="Barrasa J.M."/>
            <person name="Sanchez-Garcia M."/>
            <person name="Camarero S."/>
            <person name="Miyauchi S."/>
            <person name="Serrano A."/>
            <person name="Linde D."/>
            <person name="Babiker R."/>
            <person name="Drula E."/>
            <person name="Ayuso-Fernandez I."/>
            <person name="Pacheco R."/>
            <person name="Padilla G."/>
            <person name="Ferreira P."/>
            <person name="Barriuso J."/>
            <person name="Kellner H."/>
            <person name="Castanera R."/>
            <person name="Alfaro M."/>
            <person name="Ramirez L."/>
            <person name="Pisabarro A.G."/>
            <person name="Kuo A."/>
            <person name="Tritt A."/>
            <person name="Lipzen A."/>
            <person name="He G."/>
            <person name="Yan M."/>
            <person name="Ng V."/>
            <person name="Cullen D."/>
            <person name="Martin F."/>
            <person name="Rosso M.-N."/>
            <person name="Henrissat B."/>
            <person name="Hibbett D."/>
            <person name="Martinez A.T."/>
            <person name="Grigoriev I.V."/>
        </authorList>
    </citation>
    <scope>NUCLEOTIDE SEQUENCE</scope>
    <source>
        <strain evidence="3">AH 40177</strain>
    </source>
</reference>
<accession>A0A9P5UA26</accession>
<feature type="transmembrane region" description="Helical" evidence="1">
    <location>
        <begin position="162"/>
        <end position="186"/>
    </location>
</feature>
<proteinExistence type="predicted"/>
<feature type="transmembrane region" description="Helical" evidence="1">
    <location>
        <begin position="123"/>
        <end position="142"/>
    </location>
</feature>
<feature type="transmembrane region" description="Helical" evidence="1">
    <location>
        <begin position="213"/>
        <end position="236"/>
    </location>
</feature>
<name>A0A9P5UA26_9AGAR</name>
<dbReference type="AlphaFoldDB" id="A0A9P5UA26"/>
<feature type="domain" description="DUF6534" evidence="2">
    <location>
        <begin position="171"/>
        <end position="268"/>
    </location>
</feature>
<gene>
    <name evidence="3" type="ORF">BDP27DRAFT_1401409</name>
</gene>
<feature type="transmembrane region" description="Helical" evidence="1">
    <location>
        <begin position="12"/>
        <end position="37"/>
    </location>
</feature>
<dbReference type="OrthoDB" id="3066090at2759"/>
<sequence length="305" mass="34483">MSTQTEEIAATLGIWIVALFLATILYGMGILQGWLYFQWYHKDGWNLKVMVLAVMCLETVQICTSFAATYDVVIEHFGDMDAIYTISWFEPTQLLAGYLSALIVQLYFASVVYQLNGPGVKRWLFTVPIVLLAIVEIGATIAQVVLIKTMIHSFKDMGRIKWIYSLLSSASFACDVLIAVALYITLKSKRTNIQEFGGHGYFPSRTNRILHKLTVYAINRGVLTAVTAAVNLILFLSKPNTFYYFIGLLTSSKLYMNSMLASLNSRHHIIQSVDDETCHSWNSIHITASMRDTFSTTMIPIWFHK</sequence>
<dbReference type="Proteomes" id="UP000772434">
    <property type="component" value="Unassembled WGS sequence"/>
</dbReference>
<protein>
    <recommendedName>
        <fullName evidence="2">DUF6534 domain-containing protein</fullName>
    </recommendedName>
</protein>
<feature type="transmembrane region" description="Helical" evidence="1">
    <location>
        <begin position="95"/>
        <end position="116"/>
    </location>
</feature>